<feature type="compositionally biased region" description="Low complexity" evidence="5">
    <location>
        <begin position="631"/>
        <end position="659"/>
    </location>
</feature>
<evidence type="ECO:0000256" key="1">
    <source>
        <dbReference type="ARBA" id="ARBA00006457"/>
    </source>
</evidence>
<dbReference type="PRINTS" id="PR01271">
    <property type="entry name" value="HISDACETLASE"/>
</dbReference>
<feature type="domain" description="Histone deacetylase" evidence="6">
    <location>
        <begin position="42"/>
        <end position="330"/>
    </location>
</feature>
<dbReference type="Pfam" id="PF00850">
    <property type="entry name" value="Hist_deacetyl"/>
    <property type="match status" value="1"/>
</dbReference>
<feature type="compositionally biased region" description="Basic and acidic residues" evidence="5">
    <location>
        <begin position="732"/>
        <end position="743"/>
    </location>
</feature>
<dbReference type="EMBL" id="CAWUOM010000040">
    <property type="protein sequence ID" value="CAK7267960.1"/>
    <property type="molecule type" value="Genomic_DNA"/>
</dbReference>
<dbReference type="PRINTS" id="PR01270">
    <property type="entry name" value="HDASUPER"/>
</dbReference>
<feature type="compositionally biased region" description="Low complexity" evidence="5">
    <location>
        <begin position="825"/>
        <end position="834"/>
    </location>
</feature>
<organism evidence="7 8">
    <name type="scientific">Sporothrix epigloea</name>
    <dbReference type="NCBI Taxonomy" id="1892477"/>
    <lineage>
        <taxon>Eukaryota</taxon>
        <taxon>Fungi</taxon>
        <taxon>Dikarya</taxon>
        <taxon>Ascomycota</taxon>
        <taxon>Pezizomycotina</taxon>
        <taxon>Sordariomycetes</taxon>
        <taxon>Sordariomycetidae</taxon>
        <taxon>Ophiostomatales</taxon>
        <taxon>Ophiostomataceae</taxon>
        <taxon>Sporothrix</taxon>
    </lineage>
</organism>
<dbReference type="CDD" id="cd10004">
    <property type="entry name" value="RPD3-like"/>
    <property type="match status" value="1"/>
</dbReference>
<dbReference type="GO" id="GO:0141221">
    <property type="term" value="F:histone deacetylase activity, hydrolytic mechanism"/>
    <property type="evidence" value="ECO:0007669"/>
    <property type="project" value="UniProtKB-EC"/>
</dbReference>
<dbReference type="InterPro" id="IPR003084">
    <property type="entry name" value="HDAC_I/II"/>
</dbReference>
<evidence type="ECO:0000256" key="3">
    <source>
        <dbReference type="ARBA" id="ARBA00022801"/>
    </source>
</evidence>
<reference evidence="7 8" key="1">
    <citation type="submission" date="2024-01" db="EMBL/GenBank/DDBJ databases">
        <authorList>
            <person name="Allen C."/>
            <person name="Tagirdzhanova G."/>
        </authorList>
    </citation>
    <scope>NUCLEOTIDE SEQUENCE [LARGE SCALE GENOMIC DNA]</scope>
    <source>
        <strain evidence="7 8">CBS 573.63</strain>
    </source>
</reference>
<dbReference type="InterPro" id="IPR023801">
    <property type="entry name" value="His_deacetylse_dom"/>
</dbReference>
<dbReference type="InterPro" id="IPR023696">
    <property type="entry name" value="Ureohydrolase_dom_sf"/>
</dbReference>
<proteinExistence type="inferred from homology"/>
<dbReference type="InterPro" id="IPR000286">
    <property type="entry name" value="HDACs"/>
</dbReference>
<feature type="compositionally biased region" description="Low complexity" evidence="5">
    <location>
        <begin position="585"/>
        <end position="596"/>
    </location>
</feature>
<evidence type="ECO:0000313" key="7">
    <source>
        <dbReference type="EMBL" id="CAK7267960.1"/>
    </source>
</evidence>
<dbReference type="EC" id="3.5.1.98" evidence="2"/>
<evidence type="ECO:0000256" key="2">
    <source>
        <dbReference type="ARBA" id="ARBA00012111"/>
    </source>
</evidence>
<gene>
    <name evidence="7" type="primary">RPD3</name>
    <name evidence="7" type="ORF">SEPCBS57363_002860</name>
</gene>
<feature type="region of interest" description="Disordered" evidence="5">
    <location>
        <begin position="557"/>
        <end position="842"/>
    </location>
</feature>
<keyword evidence="8" id="KW-1185">Reference proteome</keyword>
<accession>A0ABP0DI89</accession>
<comment type="caution">
    <text evidence="7">The sequence shown here is derived from an EMBL/GenBank/DDBJ whole genome shotgun (WGS) entry which is preliminary data.</text>
</comment>
<feature type="compositionally biased region" description="Acidic residues" evidence="5">
    <location>
        <begin position="406"/>
        <end position="421"/>
    </location>
</feature>
<name>A0ABP0DI89_9PEZI</name>
<dbReference type="Gene3D" id="3.40.800.20">
    <property type="entry name" value="Histone deacetylase domain"/>
    <property type="match status" value="1"/>
</dbReference>
<evidence type="ECO:0000256" key="4">
    <source>
        <dbReference type="ARBA" id="ARBA00022853"/>
    </source>
</evidence>
<protein>
    <recommendedName>
        <fullName evidence="2">histone deacetylase</fullName>
        <ecNumber evidence="2">3.5.1.98</ecNumber>
    </recommendedName>
</protein>
<feature type="compositionally biased region" description="Basic and acidic residues" evidence="5">
    <location>
        <begin position="811"/>
        <end position="823"/>
    </location>
</feature>
<sequence>MATDAAGVNRSRPLYEVVRNDKKRVAYFYDSDIGNYAYVTGHPMKPHRIRLAHSLMMNYGVYKFLEVYRAKPAVFMEMTQFHTDEYIDFLQKVTPDNMDSYQREQSKYNVGDDCPVFDGLFEFCGISAGGSMEGAARLNRNKCDIAINWAGGLHHAKKSEASGFCYVNDIVLAIIELLRFNKRVLYIDIDVHHGDGVEEAFYTTDRVMTVSFHKYGEYFPGTGELRDIGIGTGKNYAINFPLRDGIDDASYKTIFEPVIEAVMEYYQPDAVVLQCGGDSLSGDRLGCFNLSMRGHSNCVDFVRSFNLPTLVLGGGGYTMRNVARTWAYETGRLVGVEMDSVLPYTEYYEYYGPDYELDVRSSNMENANNYEYLEKIKIAVIENLKKTAPVPSVQMQDIPRQSMGMTDEEEAELDDLDEDENKDVRVTQRQWEKNRQRTDEFDESDDEDMARANGVNYDGPPRRSILDYRNPNADYEVDSGAATPTNGTAAAAAADKEDSDVDIPDADVAANAEEISTENAAAAAAENLLAVKEAAETHENGDVAMEDADTIPAAAIIENKSTPNTETEAETKAETSQAGTDAEVEAASTAKSATTEIGTSAEAYTAATGPTKESSNGDVEMPDISEETGVPTETKATEPAATAVQASSAAAATPTATAETKSDSTAALINSEMDAASETDKVAEISIKNTAEESQGAGEAKAVNGANETEVPAKTNATVNDAGEKGATASTEAKDEHKNKGDDSPAATTVDTPITTKHEAKKDDVAKEEKGAAADAKTEEDCKSKTNSETKNEKSAVADEKKVALANDSPSRTDIKPETKEAAADETAAAAATDDSIKRETN</sequence>
<dbReference type="PANTHER" id="PTHR10625:SF10">
    <property type="entry name" value="HISTONE DEACETYLASE HDAC1"/>
    <property type="match status" value="1"/>
</dbReference>
<dbReference type="PANTHER" id="PTHR10625">
    <property type="entry name" value="HISTONE DEACETYLASE HDAC1-RELATED"/>
    <property type="match status" value="1"/>
</dbReference>
<dbReference type="Proteomes" id="UP001642501">
    <property type="component" value="Unassembled WGS sequence"/>
</dbReference>
<feature type="compositionally biased region" description="Polar residues" evidence="5">
    <location>
        <begin position="746"/>
        <end position="755"/>
    </location>
</feature>
<feature type="compositionally biased region" description="Basic and acidic residues" evidence="5">
    <location>
        <begin position="422"/>
        <end position="439"/>
    </location>
</feature>
<evidence type="ECO:0000256" key="5">
    <source>
        <dbReference type="SAM" id="MobiDB-lite"/>
    </source>
</evidence>
<evidence type="ECO:0000259" key="6">
    <source>
        <dbReference type="Pfam" id="PF00850"/>
    </source>
</evidence>
<dbReference type="InterPro" id="IPR037138">
    <property type="entry name" value="His_deacetylse_dom_sf"/>
</dbReference>
<keyword evidence="4" id="KW-0156">Chromatin regulator</keyword>
<evidence type="ECO:0000313" key="8">
    <source>
        <dbReference type="Proteomes" id="UP001642501"/>
    </source>
</evidence>
<keyword evidence="3 7" id="KW-0378">Hydrolase</keyword>
<dbReference type="SUPFAM" id="SSF52768">
    <property type="entry name" value="Arginase/deacetylase"/>
    <property type="match status" value="1"/>
</dbReference>
<comment type="similarity">
    <text evidence="1">Belongs to the histone deacetylase family. HD type 1 subfamily.</text>
</comment>
<feature type="compositionally biased region" description="Basic and acidic residues" evidence="5">
    <location>
        <begin position="756"/>
        <end position="803"/>
    </location>
</feature>
<feature type="compositionally biased region" description="Low complexity" evidence="5">
    <location>
        <begin position="481"/>
        <end position="493"/>
    </location>
</feature>
<feature type="region of interest" description="Disordered" evidence="5">
    <location>
        <begin position="392"/>
        <end position="501"/>
    </location>
</feature>